<sequence>MKRLGIVVGVDGSAASNAAVSWAAHDAMLRHLPLTLVHMVNASVPMWPEMPMSMGMAAWQEEDGRQVLEQAVKIAEEAMQGQREITIHSELRWSPPVPTLVELSTDAELVAVGSYGRGAVARAVLGSVGSALLRRAHCPVAIIRDQDPSSAEHTPDLQQAPVVLGIDGSPVSELATAIAFDEASRRGVELKAVHAWSDLEVVDLPGLDWSTVKGEAEQTVAERLAGWQERYPDVTVHRLVVCDRPARELIKEAQTAQLVVLGSHGRGGFTGMLLGSVSNAVVHSVRTPVIVARPS</sequence>
<dbReference type="OrthoDB" id="3174546at2"/>
<dbReference type="InterPro" id="IPR014729">
    <property type="entry name" value="Rossmann-like_a/b/a_fold"/>
</dbReference>
<comment type="similarity">
    <text evidence="1">Belongs to the universal stress protein A family.</text>
</comment>
<dbReference type="GO" id="GO:0001666">
    <property type="term" value="P:response to hypoxia"/>
    <property type="evidence" value="ECO:0007669"/>
    <property type="project" value="UniProtKB-ARBA"/>
</dbReference>
<evidence type="ECO:0000256" key="1">
    <source>
        <dbReference type="ARBA" id="ARBA00008791"/>
    </source>
</evidence>
<dbReference type="CDD" id="cd23944">
    <property type="entry name" value="USP_Rv2623_repeat1"/>
    <property type="match status" value="1"/>
</dbReference>
<organism evidence="3 4">
    <name type="scientific">Mycobacterium attenuatum</name>
    <dbReference type="NCBI Taxonomy" id="2341086"/>
    <lineage>
        <taxon>Bacteria</taxon>
        <taxon>Bacillati</taxon>
        <taxon>Actinomycetota</taxon>
        <taxon>Actinomycetes</taxon>
        <taxon>Mycobacteriales</taxon>
        <taxon>Mycobacteriaceae</taxon>
        <taxon>Mycobacterium</taxon>
    </lineage>
</organism>
<dbReference type="Gene3D" id="3.40.50.620">
    <property type="entry name" value="HUPs"/>
    <property type="match status" value="2"/>
</dbReference>
<protein>
    <submittedName>
        <fullName evidence="3">Universal stress protein</fullName>
    </submittedName>
</protein>
<dbReference type="RefSeq" id="WP_122443551.1">
    <property type="nucleotide sequence ID" value="NZ_UPHP01000092.1"/>
</dbReference>
<dbReference type="EMBL" id="UPHP01000092">
    <property type="protein sequence ID" value="VBA40413.1"/>
    <property type="molecule type" value="Genomic_DNA"/>
</dbReference>
<dbReference type="PRINTS" id="PR01438">
    <property type="entry name" value="UNVRSLSTRESS"/>
</dbReference>
<feature type="domain" description="UspA" evidence="2">
    <location>
        <begin position="6"/>
        <end position="144"/>
    </location>
</feature>
<dbReference type="FunFam" id="3.40.50.620:FF:000123">
    <property type="entry name" value="Universal stress protein family"/>
    <property type="match status" value="1"/>
</dbReference>
<keyword evidence="4" id="KW-1185">Reference proteome</keyword>
<feature type="domain" description="UspA" evidence="2">
    <location>
        <begin position="162"/>
        <end position="293"/>
    </location>
</feature>
<evidence type="ECO:0000313" key="3">
    <source>
        <dbReference type="EMBL" id="VBA40413.1"/>
    </source>
</evidence>
<proteinExistence type="inferred from homology"/>
<evidence type="ECO:0000259" key="2">
    <source>
        <dbReference type="Pfam" id="PF00582"/>
    </source>
</evidence>
<dbReference type="Proteomes" id="UP000273307">
    <property type="component" value="Unassembled WGS sequence"/>
</dbReference>
<dbReference type="Pfam" id="PF00582">
    <property type="entry name" value="Usp"/>
    <property type="match status" value="2"/>
</dbReference>
<dbReference type="InterPro" id="IPR006016">
    <property type="entry name" value="UspA"/>
</dbReference>
<accession>A0A498Q6T3</accession>
<gene>
    <name evidence="3" type="ORF">LAUMK136_03505</name>
</gene>
<reference evidence="3 4" key="1">
    <citation type="submission" date="2018-09" db="EMBL/GenBank/DDBJ databases">
        <authorList>
            <person name="Tagini F."/>
        </authorList>
    </citation>
    <scope>NUCLEOTIDE SEQUENCE [LARGE SCALE GENOMIC DNA]</scope>
    <source>
        <strain evidence="3 4">MK136</strain>
    </source>
</reference>
<name>A0A498Q6T3_9MYCO</name>
<dbReference type="PANTHER" id="PTHR46268">
    <property type="entry name" value="STRESS RESPONSE PROTEIN NHAX"/>
    <property type="match status" value="1"/>
</dbReference>
<dbReference type="AlphaFoldDB" id="A0A498Q6T3"/>
<dbReference type="InterPro" id="IPR006015">
    <property type="entry name" value="Universal_stress_UspA"/>
</dbReference>
<evidence type="ECO:0000313" key="4">
    <source>
        <dbReference type="Proteomes" id="UP000273307"/>
    </source>
</evidence>
<dbReference type="SUPFAM" id="SSF52402">
    <property type="entry name" value="Adenine nucleotide alpha hydrolases-like"/>
    <property type="match status" value="2"/>
</dbReference>
<dbReference type="PANTHER" id="PTHR46268:SF6">
    <property type="entry name" value="UNIVERSAL STRESS PROTEIN UP12"/>
    <property type="match status" value="1"/>
</dbReference>